<evidence type="ECO:0000313" key="1">
    <source>
        <dbReference type="EMBL" id="KAG8060624.1"/>
    </source>
</evidence>
<accession>A0A8J5SSS3</accession>
<dbReference type="Proteomes" id="UP000729402">
    <property type="component" value="Unassembled WGS sequence"/>
</dbReference>
<sequence>MILPLLLPIALCDRLSLPGLLTFVRKFPFDIKPYLEDEEVIGAPSSVVTQLPPEVRGFCHTCCTAWKTQWRPVMSVNPNCCNIIACFSNSIAICIRKVATK</sequence>
<dbReference type="AlphaFoldDB" id="A0A8J5SSS3"/>
<dbReference type="EMBL" id="JAAALK010000287">
    <property type="protein sequence ID" value="KAG8060624.1"/>
    <property type="molecule type" value="Genomic_DNA"/>
</dbReference>
<feature type="non-terminal residue" evidence="1">
    <location>
        <position position="1"/>
    </location>
</feature>
<protein>
    <submittedName>
        <fullName evidence="1">Uncharacterized protein</fullName>
    </submittedName>
</protein>
<reference evidence="1" key="2">
    <citation type="submission" date="2021-02" db="EMBL/GenBank/DDBJ databases">
        <authorList>
            <person name="Kimball J.A."/>
            <person name="Haas M.W."/>
            <person name="Macchietto M."/>
            <person name="Kono T."/>
            <person name="Duquette J."/>
            <person name="Shao M."/>
        </authorList>
    </citation>
    <scope>NUCLEOTIDE SEQUENCE</scope>
    <source>
        <tissue evidence="1">Fresh leaf tissue</tissue>
    </source>
</reference>
<comment type="caution">
    <text evidence="1">The sequence shown here is derived from an EMBL/GenBank/DDBJ whole genome shotgun (WGS) entry which is preliminary data.</text>
</comment>
<reference evidence="1" key="1">
    <citation type="journal article" date="2021" name="bioRxiv">
        <title>Whole Genome Assembly and Annotation of Northern Wild Rice, Zizania palustris L., Supports a Whole Genome Duplication in the Zizania Genus.</title>
        <authorList>
            <person name="Haas M."/>
            <person name="Kono T."/>
            <person name="Macchietto M."/>
            <person name="Millas R."/>
            <person name="McGilp L."/>
            <person name="Shao M."/>
            <person name="Duquette J."/>
            <person name="Hirsch C.N."/>
            <person name="Kimball J."/>
        </authorList>
    </citation>
    <scope>NUCLEOTIDE SEQUENCE</scope>
    <source>
        <tissue evidence="1">Fresh leaf tissue</tissue>
    </source>
</reference>
<keyword evidence="2" id="KW-1185">Reference proteome</keyword>
<name>A0A8J5SSS3_ZIZPA</name>
<organism evidence="1 2">
    <name type="scientific">Zizania palustris</name>
    <name type="common">Northern wild rice</name>
    <dbReference type="NCBI Taxonomy" id="103762"/>
    <lineage>
        <taxon>Eukaryota</taxon>
        <taxon>Viridiplantae</taxon>
        <taxon>Streptophyta</taxon>
        <taxon>Embryophyta</taxon>
        <taxon>Tracheophyta</taxon>
        <taxon>Spermatophyta</taxon>
        <taxon>Magnoliopsida</taxon>
        <taxon>Liliopsida</taxon>
        <taxon>Poales</taxon>
        <taxon>Poaceae</taxon>
        <taxon>BOP clade</taxon>
        <taxon>Oryzoideae</taxon>
        <taxon>Oryzeae</taxon>
        <taxon>Zizaniinae</taxon>
        <taxon>Zizania</taxon>
    </lineage>
</organism>
<gene>
    <name evidence="1" type="ORF">GUJ93_ZPchr0002g24164</name>
</gene>
<proteinExistence type="predicted"/>
<evidence type="ECO:0000313" key="2">
    <source>
        <dbReference type="Proteomes" id="UP000729402"/>
    </source>
</evidence>